<evidence type="ECO:0000313" key="2">
    <source>
        <dbReference type="EMBL" id="TQL99283.1"/>
    </source>
</evidence>
<evidence type="ECO:0000256" key="1">
    <source>
        <dbReference type="SAM" id="SignalP"/>
    </source>
</evidence>
<gene>
    <name evidence="2" type="ORF">FB559_4942</name>
</gene>
<evidence type="ECO:0008006" key="4">
    <source>
        <dbReference type="Google" id="ProtNLM"/>
    </source>
</evidence>
<feature type="signal peptide" evidence="1">
    <location>
        <begin position="1"/>
        <end position="29"/>
    </location>
</feature>
<dbReference type="AlphaFoldDB" id="A0A543CQ99"/>
<evidence type="ECO:0000313" key="3">
    <source>
        <dbReference type="Proteomes" id="UP000316096"/>
    </source>
</evidence>
<dbReference type="Proteomes" id="UP000316096">
    <property type="component" value="Unassembled WGS sequence"/>
</dbReference>
<keyword evidence="1" id="KW-0732">Signal</keyword>
<accession>A0A543CQ99</accession>
<dbReference type="OrthoDB" id="3699238at2"/>
<dbReference type="EMBL" id="VFOZ01000001">
    <property type="protein sequence ID" value="TQL99283.1"/>
    <property type="molecule type" value="Genomic_DNA"/>
</dbReference>
<keyword evidence="3" id="KW-1185">Reference proteome</keyword>
<name>A0A543CQ99_9ACTN</name>
<organism evidence="2 3">
    <name type="scientific">Actinoallomurus bryophytorum</name>
    <dbReference type="NCBI Taxonomy" id="1490222"/>
    <lineage>
        <taxon>Bacteria</taxon>
        <taxon>Bacillati</taxon>
        <taxon>Actinomycetota</taxon>
        <taxon>Actinomycetes</taxon>
        <taxon>Streptosporangiales</taxon>
        <taxon>Thermomonosporaceae</taxon>
        <taxon>Actinoallomurus</taxon>
    </lineage>
</organism>
<feature type="chain" id="PRO_5021984322" description="SH3 domain-containing protein" evidence="1">
    <location>
        <begin position="30"/>
        <end position="120"/>
    </location>
</feature>
<proteinExistence type="predicted"/>
<protein>
    <recommendedName>
        <fullName evidence="4">SH3 domain-containing protein</fullName>
    </recommendedName>
</protein>
<reference evidence="2 3" key="1">
    <citation type="submission" date="2019-06" db="EMBL/GenBank/DDBJ databases">
        <title>Sequencing the genomes of 1000 actinobacteria strains.</title>
        <authorList>
            <person name="Klenk H.-P."/>
        </authorList>
    </citation>
    <scope>NUCLEOTIDE SEQUENCE [LARGE SCALE GENOMIC DNA]</scope>
    <source>
        <strain evidence="2 3">DSM 102200</strain>
    </source>
</reference>
<comment type="caution">
    <text evidence="2">The sequence shown here is derived from an EMBL/GenBank/DDBJ whole genome shotgun (WGS) entry which is preliminary data.</text>
</comment>
<sequence>MHLNTFMRASVVAGGLATTALLGGGTAFAATSTPVTSVKPLSSLCHVKARYSNTPINQSPSTGSKVVGSLTKGVWYASGCDPIAGGTYTACYGTSNAWYLVTSPTRGYVKYYCVAAEISA</sequence>
<dbReference type="RefSeq" id="WP_141957960.1">
    <property type="nucleotide sequence ID" value="NZ_VFOZ01000001.1"/>
</dbReference>